<evidence type="ECO:0000259" key="12">
    <source>
        <dbReference type="Pfam" id="PF07715"/>
    </source>
</evidence>
<dbReference type="InterPro" id="IPR012910">
    <property type="entry name" value="Plug_dom"/>
</dbReference>
<dbReference type="InterPro" id="IPR023997">
    <property type="entry name" value="TonB-dep_OMP_SusC/RagA_CS"/>
</dbReference>
<evidence type="ECO:0000256" key="7">
    <source>
        <dbReference type="ARBA" id="ARBA00023237"/>
    </source>
</evidence>
<evidence type="ECO:0000256" key="8">
    <source>
        <dbReference type="PROSITE-ProRule" id="PRU01360"/>
    </source>
</evidence>
<dbReference type="SUPFAM" id="SSF56935">
    <property type="entry name" value="Porins"/>
    <property type="match status" value="1"/>
</dbReference>
<feature type="signal peptide" evidence="10">
    <location>
        <begin position="1"/>
        <end position="37"/>
    </location>
</feature>
<reference evidence="14" key="1">
    <citation type="journal article" date="2019" name="Int. J. Syst. Evol. Microbiol.">
        <title>The Global Catalogue of Microorganisms (GCM) 10K type strain sequencing project: providing services to taxonomists for standard genome sequencing and annotation.</title>
        <authorList>
            <consortium name="The Broad Institute Genomics Platform"/>
            <consortium name="The Broad Institute Genome Sequencing Center for Infectious Disease"/>
            <person name="Wu L."/>
            <person name="Ma J."/>
        </authorList>
    </citation>
    <scope>NUCLEOTIDE SEQUENCE [LARGE SCALE GENOMIC DNA]</scope>
    <source>
        <strain evidence="14">CCUG 58938</strain>
    </source>
</reference>
<dbReference type="EMBL" id="JBHTKA010000016">
    <property type="protein sequence ID" value="MFD1003477.1"/>
    <property type="molecule type" value="Genomic_DNA"/>
</dbReference>
<organism evidence="13 14">
    <name type="scientific">Ohtaekwangia kribbensis</name>
    <dbReference type="NCBI Taxonomy" id="688913"/>
    <lineage>
        <taxon>Bacteria</taxon>
        <taxon>Pseudomonadati</taxon>
        <taxon>Bacteroidota</taxon>
        <taxon>Cytophagia</taxon>
        <taxon>Cytophagales</taxon>
        <taxon>Fulvivirgaceae</taxon>
        <taxon>Ohtaekwangia</taxon>
    </lineage>
</organism>
<keyword evidence="2 8" id="KW-0813">Transport</keyword>
<dbReference type="Pfam" id="PF07715">
    <property type="entry name" value="Plug"/>
    <property type="match status" value="1"/>
</dbReference>
<evidence type="ECO:0000256" key="3">
    <source>
        <dbReference type="ARBA" id="ARBA00022452"/>
    </source>
</evidence>
<evidence type="ECO:0000256" key="2">
    <source>
        <dbReference type="ARBA" id="ARBA00022448"/>
    </source>
</evidence>
<keyword evidence="10" id="KW-0732">Signal</keyword>
<evidence type="ECO:0000313" key="14">
    <source>
        <dbReference type="Proteomes" id="UP001597112"/>
    </source>
</evidence>
<keyword evidence="14" id="KW-1185">Reference proteome</keyword>
<evidence type="ECO:0000256" key="4">
    <source>
        <dbReference type="ARBA" id="ARBA00022692"/>
    </source>
</evidence>
<dbReference type="RefSeq" id="WP_377586222.1">
    <property type="nucleotide sequence ID" value="NZ_JBHTKA010000016.1"/>
</dbReference>
<evidence type="ECO:0000256" key="5">
    <source>
        <dbReference type="ARBA" id="ARBA00023077"/>
    </source>
</evidence>
<keyword evidence="6 8" id="KW-0472">Membrane</keyword>
<keyword evidence="5 9" id="KW-0798">TonB box</keyword>
<feature type="chain" id="PRO_5046911989" evidence="10">
    <location>
        <begin position="38"/>
        <end position="1055"/>
    </location>
</feature>
<feature type="domain" description="TonB-dependent receptor-like beta-barrel" evidence="11">
    <location>
        <begin position="426"/>
        <end position="800"/>
    </location>
</feature>
<sequence length="1055" mass="115914">MKQKALLIYYVALRKSVCPVRIRLLLLCVFLSSIAHAQNVVTGKVTDESNNGMPGVSILLKNTTTGTTTDAEGNYSLNIPASNDPQVLVYSFIGYLTEEEAIGGRTVINVNLLPNIETLGEIVVVGYGTMKKTDVTGSVVSVNSQMLSEVPVANLQLALQGRAAGLEIQRVGSTPGSGARIRIRGERSVSSAEANDPLIILDGIPFEGGNLNDINPDEIKSVEVLKDASATAIYGSRGANGIILITTKRGTPGENRISLNSYYGISSVAREYPVYNAAEYRAMRDTSPWNGGYMPEEIESINTGRSTDWQDLMYKNGYITDHNLTVSGGTEKSQYSVGGGYFKETTVLPGQDFSRLTLRLTNDLQIGERIKIGFNSMNTYSTRNGSSINPMFNIISLSPLMPAYNAAGEIIKTPAGNLDDQANTYSPLLLKSNDNDWVDRIRRLRSFNSLYAEVKIIDPLKYRINVGLDYRQEENAQFRGSDSYFRPLQGNTASVNNTVGYGYTLENLLMFDKTIADKHRVGVTGLFSVQKDQTHNTYVAKDSIDQDFVQFYNLGQSNQSTTNLATLSGSETSWGLVSYMLRVNYAYDDKYLLTLTGRIDGSSRLTDRWHQYPAISVGWNVIRESFMENISNVVSNLKVRAGWGETSNQAVAPYATLGGVTNLIYNSDWNTNRNLPILYNFGENVEGGYYVSTIPSKKLVWEFTRTTNIGLDFGFLNDRITGTIDWYNAQTHNIIYNLQLPPTSGVSGTYATNIGRMENKGVEISLTSVNVETQSGFSWSSDINVFWNRNKLLYLQDGFQRNIASGLHIGHPLSAIYDYEKLGIWQLDEADEAAVYGQVPGQLKIRDISGPEGVPDGNIDPDNDRKVIGSGQAKWQGGITNRFKYKGFDFSFVTYARIGGTIISGIHQPTAAYLTNLDGKRSGLKVDYWTPTNPTNDFPMPSTRITPPNAGNAWTTLGYYDATFVKIRSINLGYTLPSSVLSKIGAHSVRIYTTVQNPFVLFSPYMKAGGVDPEATGTGTAGFVQNGGNIPARALTVATSTPPTRSYILGINLTF</sequence>
<feature type="domain" description="TonB-dependent receptor plug" evidence="12">
    <location>
        <begin position="132"/>
        <end position="242"/>
    </location>
</feature>
<dbReference type="Pfam" id="PF00593">
    <property type="entry name" value="TonB_dep_Rec_b-barrel"/>
    <property type="match status" value="1"/>
</dbReference>
<dbReference type="Pfam" id="PF13715">
    <property type="entry name" value="CarbopepD_reg_2"/>
    <property type="match status" value="1"/>
</dbReference>
<evidence type="ECO:0000259" key="11">
    <source>
        <dbReference type="Pfam" id="PF00593"/>
    </source>
</evidence>
<evidence type="ECO:0000256" key="10">
    <source>
        <dbReference type="SAM" id="SignalP"/>
    </source>
</evidence>
<dbReference type="InterPro" id="IPR000531">
    <property type="entry name" value="Beta-barrel_TonB"/>
</dbReference>
<keyword evidence="7 8" id="KW-0998">Cell outer membrane</keyword>
<dbReference type="SUPFAM" id="SSF49464">
    <property type="entry name" value="Carboxypeptidase regulatory domain-like"/>
    <property type="match status" value="1"/>
</dbReference>
<dbReference type="Gene3D" id="2.40.170.20">
    <property type="entry name" value="TonB-dependent receptor, beta-barrel domain"/>
    <property type="match status" value="1"/>
</dbReference>
<evidence type="ECO:0000256" key="6">
    <source>
        <dbReference type="ARBA" id="ARBA00023136"/>
    </source>
</evidence>
<dbReference type="NCBIfam" id="TIGR04056">
    <property type="entry name" value="OMP_RagA_SusC"/>
    <property type="match status" value="1"/>
</dbReference>
<dbReference type="InterPro" id="IPR039426">
    <property type="entry name" value="TonB-dep_rcpt-like"/>
</dbReference>
<keyword evidence="4 8" id="KW-0812">Transmembrane</keyword>
<protein>
    <submittedName>
        <fullName evidence="13">SusC/RagA family TonB-linked outer membrane protein</fullName>
    </submittedName>
</protein>
<comment type="similarity">
    <text evidence="8 9">Belongs to the TonB-dependent receptor family.</text>
</comment>
<dbReference type="Gene3D" id="2.170.130.10">
    <property type="entry name" value="TonB-dependent receptor, plug domain"/>
    <property type="match status" value="1"/>
</dbReference>
<dbReference type="InterPro" id="IPR037066">
    <property type="entry name" value="Plug_dom_sf"/>
</dbReference>
<comment type="subcellular location">
    <subcellularLocation>
        <location evidence="1 8">Cell outer membrane</location>
        <topology evidence="1 8">Multi-pass membrane protein</topology>
    </subcellularLocation>
</comment>
<dbReference type="Proteomes" id="UP001597112">
    <property type="component" value="Unassembled WGS sequence"/>
</dbReference>
<dbReference type="PROSITE" id="PS52016">
    <property type="entry name" value="TONB_DEPENDENT_REC_3"/>
    <property type="match status" value="1"/>
</dbReference>
<dbReference type="InterPro" id="IPR023996">
    <property type="entry name" value="TonB-dep_OMP_SusC/RagA"/>
</dbReference>
<accession>A0ABW3KC08</accession>
<dbReference type="Gene3D" id="2.60.40.1120">
    <property type="entry name" value="Carboxypeptidase-like, regulatory domain"/>
    <property type="match status" value="1"/>
</dbReference>
<dbReference type="InterPro" id="IPR036942">
    <property type="entry name" value="Beta-barrel_TonB_sf"/>
</dbReference>
<dbReference type="NCBIfam" id="TIGR04057">
    <property type="entry name" value="SusC_RagA_signa"/>
    <property type="match status" value="1"/>
</dbReference>
<evidence type="ECO:0000256" key="1">
    <source>
        <dbReference type="ARBA" id="ARBA00004571"/>
    </source>
</evidence>
<gene>
    <name evidence="13" type="ORF">ACFQ21_29400</name>
</gene>
<evidence type="ECO:0000256" key="9">
    <source>
        <dbReference type="RuleBase" id="RU003357"/>
    </source>
</evidence>
<name>A0ABW3KC08_9BACT</name>
<comment type="caution">
    <text evidence="13">The sequence shown here is derived from an EMBL/GenBank/DDBJ whole genome shotgun (WGS) entry which is preliminary data.</text>
</comment>
<proteinExistence type="inferred from homology"/>
<dbReference type="InterPro" id="IPR008969">
    <property type="entry name" value="CarboxyPept-like_regulatory"/>
</dbReference>
<evidence type="ECO:0000313" key="13">
    <source>
        <dbReference type="EMBL" id="MFD1003477.1"/>
    </source>
</evidence>
<keyword evidence="3 8" id="KW-1134">Transmembrane beta strand</keyword>